<evidence type="ECO:0000256" key="5">
    <source>
        <dbReference type="ARBA" id="ARBA00023136"/>
    </source>
</evidence>
<organism evidence="7 8">
    <name type="scientific">Haemophilus parahaemolyticus HK385</name>
    <dbReference type="NCBI Taxonomy" id="1095744"/>
    <lineage>
        <taxon>Bacteria</taxon>
        <taxon>Pseudomonadati</taxon>
        <taxon>Pseudomonadota</taxon>
        <taxon>Gammaproteobacteria</taxon>
        <taxon>Pasteurellales</taxon>
        <taxon>Pasteurellaceae</taxon>
        <taxon>Haemophilus</taxon>
    </lineage>
</organism>
<accession>A0ABP2P0X9</accession>
<evidence type="ECO:0000256" key="4">
    <source>
        <dbReference type="ARBA" id="ARBA00022989"/>
    </source>
</evidence>
<evidence type="ECO:0000256" key="2">
    <source>
        <dbReference type="ARBA" id="ARBA00009773"/>
    </source>
</evidence>
<keyword evidence="3 6" id="KW-0812">Transmembrane</keyword>
<feature type="transmembrane region" description="Helical" evidence="6">
    <location>
        <begin position="144"/>
        <end position="167"/>
    </location>
</feature>
<dbReference type="PANTHER" id="PTHR21716">
    <property type="entry name" value="TRANSMEMBRANE PROTEIN"/>
    <property type="match status" value="1"/>
</dbReference>
<dbReference type="PANTHER" id="PTHR21716:SF64">
    <property type="entry name" value="AI-2 TRANSPORT PROTEIN TQSA"/>
    <property type="match status" value="1"/>
</dbReference>
<comment type="similarity">
    <text evidence="2">Belongs to the autoinducer-2 exporter (AI-2E) (TC 2.A.86) family.</text>
</comment>
<feature type="transmembrane region" description="Helical" evidence="6">
    <location>
        <begin position="12"/>
        <end position="29"/>
    </location>
</feature>
<comment type="subcellular location">
    <subcellularLocation>
        <location evidence="1">Membrane</location>
        <topology evidence="1">Multi-pass membrane protein</topology>
    </subcellularLocation>
</comment>
<evidence type="ECO:0000313" key="7">
    <source>
        <dbReference type="EMBL" id="EIJ67954.1"/>
    </source>
</evidence>
<feature type="transmembrane region" description="Helical" evidence="6">
    <location>
        <begin position="205"/>
        <end position="226"/>
    </location>
</feature>
<evidence type="ECO:0000256" key="3">
    <source>
        <dbReference type="ARBA" id="ARBA00022692"/>
    </source>
</evidence>
<dbReference type="InterPro" id="IPR002549">
    <property type="entry name" value="AI-2E-like"/>
</dbReference>
<dbReference type="EMBL" id="AJSW01000053">
    <property type="protein sequence ID" value="EIJ67954.1"/>
    <property type="molecule type" value="Genomic_DNA"/>
</dbReference>
<reference evidence="7 8" key="1">
    <citation type="submission" date="2012-02" db="EMBL/GenBank/DDBJ databases">
        <authorList>
            <person name="Harkins D.M."/>
            <person name="Madupu R."/>
            <person name="Durkin A.S."/>
            <person name="Torralba M."/>
            <person name="Methe B."/>
            <person name="Sutton G.G."/>
            <person name="Nelson K.E."/>
        </authorList>
    </citation>
    <scope>NUCLEOTIDE SEQUENCE [LARGE SCALE GENOMIC DNA]</scope>
    <source>
        <strain evidence="7 8">HK385</strain>
    </source>
</reference>
<feature type="non-terminal residue" evidence="7">
    <location>
        <position position="1"/>
    </location>
</feature>
<dbReference type="Proteomes" id="UP000003016">
    <property type="component" value="Unassembled WGS sequence"/>
</dbReference>
<feature type="transmembrane region" description="Helical" evidence="6">
    <location>
        <begin position="35"/>
        <end position="56"/>
    </location>
</feature>
<proteinExistence type="inferred from homology"/>
<evidence type="ECO:0000256" key="1">
    <source>
        <dbReference type="ARBA" id="ARBA00004141"/>
    </source>
</evidence>
<comment type="caution">
    <text evidence="7">The sequence shown here is derived from an EMBL/GenBank/DDBJ whole genome shotgun (WGS) entry which is preliminary data.</text>
</comment>
<feature type="transmembrane region" description="Helical" evidence="6">
    <location>
        <begin position="270"/>
        <end position="287"/>
    </location>
</feature>
<dbReference type="Pfam" id="PF01594">
    <property type="entry name" value="AI-2E_transport"/>
    <property type="match status" value="1"/>
</dbReference>
<feature type="transmembrane region" description="Helical" evidence="6">
    <location>
        <begin position="307"/>
        <end position="329"/>
    </location>
</feature>
<gene>
    <name evidence="7" type="primary">tqsA</name>
    <name evidence="7" type="ORF">HMPREF1050_0576</name>
</gene>
<feature type="transmembrane region" description="Helical" evidence="6">
    <location>
        <begin position="232"/>
        <end position="258"/>
    </location>
</feature>
<sequence length="361" mass="39912">FITFILMQTFPLTRFLIAFASLVIILAGVKLASEIVIPFLLSLFIAIICSPAIRFMTKRKIPLGLAITLMLIFIVILFLFLAGMINSTIREFTASIPQYKEILQIRLETLKTFITEWNIPLTIPDVSALESFDPSMVMQLVSRVLLSFSNVVSNVFMLLLVVVFMLLESPVIKYKITLAFNGGKSNFNQEVEHLSRVVESIIRYLGVKTLMSALTGIAIYVVLDIFNVQYSVLWAVLAFLLNYIPNIGSVLAGIPIVLQALLLNGFSDGIAVMIGVIAINMLVGNILEPRMMGKTLGLSTLVVTLSLLFWGWLLGTVGMLLSVPLTMALKIALESSPNTIQYAVLLGDVPELEKGKYLMNK</sequence>
<keyword evidence="4 6" id="KW-1133">Transmembrane helix</keyword>
<keyword evidence="8" id="KW-1185">Reference proteome</keyword>
<dbReference type="NCBIfam" id="NF008930">
    <property type="entry name" value="PRK12287.1"/>
    <property type="match status" value="1"/>
</dbReference>
<evidence type="ECO:0000313" key="8">
    <source>
        <dbReference type="Proteomes" id="UP000003016"/>
    </source>
</evidence>
<name>A0ABP2P0X9_HAEPH</name>
<keyword evidence="5 6" id="KW-0472">Membrane</keyword>
<evidence type="ECO:0000256" key="6">
    <source>
        <dbReference type="SAM" id="Phobius"/>
    </source>
</evidence>
<feature type="transmembrane region" description="Helical" evidence="6">
    <location>
        <begin position="63"/>
        <end position="85"/>
    </location>
</feature>
<protein>
    <submittedName>
        <fullName evidence="7">Autoinducer 2 exporter TqsA</fullName>
    </submittedName>
</protein>